<keyword evidence="2" id="KW-0812">Transmembrane</keyword>
<dbReference type="Pfam" id="PF03703">
    <property type="entry name" value="bPH_2"/>
    <property type="match status" value="1"/>
</dbReference>
<organism evidence="4 5">
    <name type="scientific">Sphingomonas astaxanthinifaciens DSM 22298</name>
    <dbReference type="NCBI Taxonomy" id="1123267"/>
    <lineage>
        <taxon>Bacteria</taxon>
        <taxon>Pseudomonadati</taxon>
        <taxon>Pseudomonadota</taxon>
        <taxon>Alphaproteobacteria</taxon>
        <taxon>Sphingomonadales</taxon>
        <taxon>Sphingomonadaceae</taxon>
        <taxon>Sphingomonas</taxon>
    </lineage>
</organism>
<feature type="domain" description="YdbS-like PH" evidence="3">
    <location>
        <begin position="83"/>
        <end position="169"/>
    </location>
</feature>
<evidence type="ECO:0000256" key="1">
    <source>
        <dbReference type="SAM" id="MobiDB-lite"/>
    </source>
</evidence>
<dbReference type="InterPro" id="IPR005182">
    <property type="entry name" value="YdbS-like_PH"/>
</dbReference>
<dbReference type="NCBIfam" id="NF040894">
    <property type="entry name" value="puhB_PGC"/>
    <property type="match status" value="1"/>
</dbReference>
<feature type="region of interest" description="Disordered" evidence="1">
    <location>
        <begin position="186"/>
        <end position="208"/>
    </location>
</feature>
<evidence type="ECO:0000256" key="2">
    <source>
        <dbReference type="SAM" id="Phobius"/>
    </source>
</evidence>
<evidence type="ECO:0000313" key="4">
    <source>
        <dbReference type="EMBL" id="GLR47749.1"/>
    </source>
</evidence>
<feature type="transmembrane region" description="Helical" evidence="2">
    <location>
        <begin position="60"/>
        <end position="82"/>
    </location>
</feature>
<evidence type="ECO:0000259" key="3">
    <source>
        <dbReference type="Pfam" id="PF03703"/>
    </source>
</evidence>
<dbReference type="RefSeq" id="WP_029941055.1">
    <property type="nucleotide sequence ID" value="NZ_BSOO01000013.1"/>
</dbReference>
<dbReference type="EMBL" id="BSOO01000013">
    <property type="protein sequence ID" value="GLR47749.1"/>
    <property type="molecule type" value="Genomic_DNA"/>
</dbReference>
<reference evidence="5" key="1">
    <citation type="journal article" date="2019" name="Int. J. Syst. Evol. Microbiol.">
        <title>The Global Catalogue of Microorganisms (GCM) 10K type strain sequencing project: providing services to taxonomists for standard genome sequencing and annotation.</title>
        <authorList>
            <consortium name="The Broad Institute Genomics Platform"/>
            <consortium name="The Broad Institute Genome Sequencing Center for Infectious Disease"/>
            <person name="Wu L."/>
            <person name="Ma J."/>
        </authorList>
    </citation>
    <scope>NUCLEOTIDE SEQUENCE [LARGE SCALE GENOMIC DNA]</scope>
    <source>
        <strain evidence="5">NBRC 102146</strain>
    </source>
</reference>
<sequence length="208" mass="22287">MLTDRLQGLPGPLPRGETILWQGRPEWKKLLAGVFHARLVAIYFGLLAVAGLALGSVVGALLTVAAGAACLGVMTLLARAIARTSVYTLTDRRIVMKIGVALPMSFNLPLKQIESADLKALGQGCGDIALRLKGRDRIAFALLWPHVRPWRMRHPEPMLRALPEAEAVAILLYRACAALVSVEAEPEAAPAPRRRKARPAAEPVGAAA</sequence>
<name>A0ABQ5Z701_9SPHN</name>
<proteinExistence type="predicted"/>
<keyword evidence="2" id="KW-1133">Transmembrane helix</keyword>
<keyword evidence="2" id="KW-0472">Membrane</keyword>
<evidence type="ECO:0000313" key="5">
    <source>
        <dbReference type="Proteomes" id="UP001156703"/>
    </source>
</evidence>
<protein>
    <submittedName>
        <fullName evidence="4">Photosynthetic complex assembly protein</fullName>
    </submittedName>
</protein>
<gene>
    <name evidence="4" type="ORF">GCM10007925_14620</name>
</gene>
<keyword evidence="5" id="KW-1185">Reference proteome</keyword>
<dbReference type="Proteomes" id="UP001156703">
    <property type="component" value="Unassembled WGS sequence"/>
</dbReference>
<comment type="caution">
    <text evidence="4">The sequence shown here is derived from an EMBL/GenBank/DDBJ whole genome shotgun (WGS) entry which is preliminary data.</text>
</comment>
<dbReference type="InterPro" id="IPR054839">
    <property type="entry name" value="puhB_PGC"/>
</dbReference>
<feature type="transmembrane region" description="Helical" evidence="2">
    <location>
        <begin position="30"/>
        <end position="54"/>
    </location>
</feature>
<accession>A0ABQ5Z701</accession>